<dbReference type="InterPro" id="IPR050313">
    <property type="entry name" value="Carb_Metab_HTH_regulators"/>
</dbReference>
<reference evidence="5" key="1">
    <citation type="submission" date="2016-10" db="EMBL/GenBank/DDBJ databases">
        <authorList>
            <person name="Varghese N."/>
            <person name="Submissions S."/>
        </authorList>
    </citation>
    <scope>NUCLEOTIDE SEQUENCE [LARGE SCALE GENOMIC DNA]</scope>
    <source>
        <strain evidence="5">VPI 5359</strain>
    </source>
</reference>
<protein>
    <submittedName>
        <fullName evidence="4">Transcriptional regulator, DeoR family</fullName>
    </submittedName>
</protein>
<dbReference type="OrthoDB" id="9797223at2"/>
<evidence type="ECO:0000313" key="5">
    <source>
        <dbReference type="Proteomes" id="UP000199652"/>
    </source>
</evidence>
<evidence type="ECO:0000256" key="1">
    <source>
        <dbReference type="ARBA" id="ARBA00023015"/>
    </source>
</evidence>
<dbReference type="RefSeq" id="WP_090247113.1">
    <property type="nucleotide sequence ID" value="NZ_FNOU01000031.1"/>
</dbReference>
<name>A0A1H3JLN6_EUBBA</name>
<sequence>MFAEERQNAIVELVNENGAVKVKDLSLQFHVTEDSIRKDLTRLEKKGLLKKRYGGAVKIRINPHDVTVHQRKEKHIVEKQRIAKNALHLIEDEYTIYLDISTANLELAKLLIHSDKKVTVVTNMVDVMLTLAHSENIKVIFIGGTLNRSCDGFVGSLSEALIRQFRFDLSFMGVVGMDVYGNSVDTYVVEDGMTKKVALAASKKAYLMLECRKLEMDGTYKYAKVDDFVGVIMDEKPKKEYEEKLLEFELECYYQS</sequence>
<dbReference type="SMART" id="SM01134">
    <property type="entry name" value="DeoRC"/>
    <property type="match status" value="1"/>
</dbReference>
<dbReference type="GO" id="GO:0003700">
    <property type="term" value="F:DNA-binding transcription factor activity"/>
    <property type="evidence" value="ECO:0007669"/>
    <property type="project" value="InterPro"/>
</dbReference>
<keyword evidence="1" id="KW-0805">Transcription regulation</keyword>
<dbReference type="InterPro" id="IPR036388">
    <property type="entry name" value="WH-like_DNA-bd_sf"/>
</dbReference>
<dbReference type="STRING" id="1528.SAMN04488579_13118"/>
<evidence type="ECO:0000256" key="2">
    <source>
        <dbReference type="ARBA" id="ARBA00023163"/>
    </source>
</evidence>
<dbReference type="InterPro" id="IPR037171">
    <property type="entry name" value="NagB/RpiA_transferase-like"/>
</dbReference>
<dbReference type="PANTHER" id="PTHR30363:SF44">
    <property type="entry name" value="AGA OPERON TRANSCRIPTIONAL REPRESSOR-RELATED"/>
    <property type="match status" value="1"/>
</dbReference>
<dbReference type="Gene3D" id="1.10.10.10">
    <property type="entry name" value="Winged helix-like DNA-binding domain superfamily/Winged helix DNA-binding domain"/>
    <property type="match status" value="1"/>
</dbReference>
<dbReference type="PROSITE" id="PS51000">
    <property type="entry name" value="HTH_DEOR_2"/>
    <property type="match status" value="1"/>
</dbReference>
<dbReference type="Pfam" id="PF08220">
    <property type="entry name" value="HTH_DeoR"/>
    <property type="match status" value="1"/>
</dbReference>
<proteinExistence type="predicted"/>
<keyword evidence="5" id="KW-1185">Reference proteome</keyword>
<keyword evidence="2" id="KW-0804">Transcription</keyword>
<dbReference type="AlphaFoldDB" id="A0A1H3JLN6"/>
<dbReference type="SUPFAM" id="SSF46785">
    <property type="entry name" value="Winged helix' DNA-binding domain"/>
    <property type="match status" value="1"/>
</dbReference>
<dbReference type="SMART" id="SM00420">
    <property type="entry name" value="HTH_DEOR"/>
    <property type="match status" value="1"/>
</dbReference>
<feature type="domain" description="HTH deoR-type" evidence="3">
    <location>
        <begin position="3"/>
        <end position="58"/>
    </location>
</feature>
<dbReference type="InterPro" id="IPR036390">
    <property type="entry name" value="WH_DNA-bd_sf"/>
</dbReference>
<dbReference type="InterPro" id="IPR014036">
    <property type="entry name" value="DeoR-like_C"/>
</dbReference>
<dbReference type="PANTHER" id="PTHR30363">
    <property type="entry name" value="HTH-TYPE TRANSCRIPTIONAL REGULATOR SRLR-RELATED"/>
    <property type="match status" value="1"/>
</dbReference>
<organism evidence="4 5">
    <name type="scientific">Eubacterium barkeri</name>
    <name type="common">Clostridium barkeri</name>
    <dbReference type="NCBI Taxonomy" id="1528"/>
    <lineage>
        <taxon>Bacteria</taxon>
        <taxon>Bacillati</taxon>
        <taxon>Bacillota</taxon>
        <taxon>Clostridia</taxon>
        <taxon>Eubacteriales</taxon>
        <taxon>Eubacteriaceae</taxon>
        <taxon>Eubacterium</taxon>
    </lineage>
</organism>
<dbReference type="SUPFAM" id="SSF100950">
    <property type="entry name" value="NagB/RpiA/CoA transferase-like"/>
    <property type="match status" value="1"/>
</dbReference>
<dbReference type="Pfam" id="PF00455">
    <property type="entry name" value="DeoRC"/>
    <property type="match status" value="1"/>
</dbReference>
<evidence type="ECO:0000259" key="3">
    <source>
        <dbReference type="PROSITE" id="PS51000"/>
    </source>
</evidence>
<gene>
    <name evidence="4" type="ORF">SAMN04488579_13118</name>
</gene>
<accession>A0A1H3JLN6</accession>
<evidence type="ECO:0000313" key="4">
    <source>
        <dbReference type="EMBL" id="SDY40499.1"/>
    </source>
</evidence>
<dbReference type="PRINTS" id="PR00037">
    <property type="entry name" value="HTHLACR"/>
</dbReference>
<dbReference type="Proteomes" id="UP000199652">
    <property type="component" value="Unassembled WGS sequence"/>
</dbReference>
<dbReference type="EMBL" id="FNOU01000031">
    <property type="protein sequence ID" value="SDY40499.1"/>
    <property type="molecule type" value="Genomic_DNA"/>
</dbReference>
<dbReference type="InterPro" id="IPR001034">
    <property type="entry name" value="DeoR_HTH"/>
</dbReference>